<dbReference type="GO" id="GO:0006412">
    <property type="term" value="P:translation"/>
    <property type="evidence" value="ECO:0007669"/>
    <property type="project" value="UniProtKB-UniRule"/>
</dbReference>
<keyword evidence="3" id="KW-1185">Reference proteome</keyword>
<comment type="subunit">
    <text evidence="1">Heterotrimer of A, B and C subunits.</text>
</comment>
<dbReference type="SUPFAM" id="SSF141000">
    <property type="entry name" value="Glu-tRNAGln amidotransferase C subunit"/>
    <property type="match status" value="1"/>
</dbReference>
<dbReference type="GO" id="GO:0016740">
    <property type="term" value="F:transferase activity"/>
    <property type="evidence" value="ECO:0007669"/>
    <property type="project" value="UniProtKB-KW"/>
</dbReference>
<dbReference type="PANTHER" id="PTHR15004:SF0">
    <property type="entry name" value="GLUTAMYL-TRNA(GLN) AMIDOTRANSFERASE SUBUNIT C, MITOCHONDRIAL"/>
    <property type="match status" value="1"/>
</dbReference>
<comment type="catalytic activity">
    <reaction evidence="1">
        <text>L-glutamyl-tRNA(Gln) + L-glutamine + ATP + H2O = L-glutaminyl-tRNA(Gln) + L-glutamate + ADP + phosphate + H(+)</text>
        <dbReference type="Rhea" id="RHEA:17521"/>
        <dbReference type="Rhea" id="RHEA-COMP:9681"/>
        <dbReference type="Rhea" id="RHEA-COMP:9684"/>
        <dbReference type="ChEBI" id="CHEBI:15377"/>
        <dbReference type="ChEBI" id="CHEBI:15378"/>
        <dbReference type="ChEBI" id="CHEBI:29985"/>
        <dbReference type="ChEBI" id="CHEBI:30616"/>
        <dbReference type="ChEBI" id="CHEBI:43474"/>
        <dbReference type="ChEBI" id="CHEBI:58359"/>
        <dbReference type="ChEBI" id="CHEBI:78520"/>
        <dbReference type="ChEBI" id="CHEBI:78521"/>
        <dbReference type="ChEBI" id="CHEBI:456216"/>
    </reaction>
</comment>
<dbReference type="GO" id="GO:0005524">
    <property type="term" value="F:ATP binding"/>
    <property type="evidence" value="ECO:0007669"/>
    <property type="project" value="UniProtKB-KW"/>
</dbReference>
<comment type="function">
    <text evidence="1">Allows the formation of correctly charged Asn-tRNA(Asn) or Gln-tRNA(Gln) through the transamidation of misacylated Asp-tRNA(Asn) or Glu-tRNA(Gln) in organisms which lack either or both of asparaginyl-tRNA or glutaminyl-tRNA synthetases. The reaction takes place in the presence of glutamine and ATP through an activated phospho-Asp-tRNA(Asn) or phospho-Glu-tRNA(Gln).</text>
</comment>
<keyword evidence="1" id="KW-0547">Nucleotide-binding</keyword>
<evidence type="ECO:0000313" key="2">
    <source>
        <dbReference type="EMBL" id="EXI67335.1"/>
    </source>
</evidence>
<dbReference type="GO" id="GO:0070681">
    <property type="term" value="P:glutaminyl-tRNAGln biosynthesis via transamidation"/>
    <property type="evidence" value="ECO:0007669"/>
    <property type="project" value="TreeGrafter"/>
</dbReference>
<evidence type="ECO:0000313" key="3">
    <source>
        <dbReference type="Proteomes" id="UP000020218"/>
    </source>
</evidence>
<dbReference type="Gene3D" id="1.10.20.60">
    <property type="entry name" value="Glu-tRNAGln amidotransferase C subunit, N-terminal domain"/>
    <property type="match status" value="1"/>
</dbReference>
<keyword evidence="1" id="KW-0648">Protein biosynthesis</keyword>
<dbReference type="GO" id="GO:0050567">
    <property type="term" value="F:glutaminyl-tRNA synthase (glutamine-hydrolyzing) activity"/>
    <property type="evidence" value="ECO:0007669"/>
    <property type="project" value="UniProtKB-UniRule"/>
</dbReference>
<keyword evidence="1" id="KW-0067">ATP-binding</keyword>
<dbReference type="STRING" id="1454001.AW08_02170"/>
<comment type="similarity">
    <text evidence="1">Belongs to the GatC family.</text>
</comment>
<dbReference type="EC" id="6.3.5.-" evidence="1"/>
<dbReference type="PATRIC" id="fig|1454001.3.peg.2218"/>
<keyword evidence="1 2" id="KW-0436">Ligase</keyword>
<comment type="caution">
    <text evidence="2">The sequence shown here is derived from an EMBL/GenBank/DDBJ whole genome shotgun (WGS) entry which is preliminary data.</text>
</comment>
<dbReference type="GO" id="GO:0050566">
    <property type="term" value="F:asparaginyl-tRNA synthase (glutamine-hydrolyzing) activity"/>
    <property type="evidence" value="ECO:0007669"/>
    <property type="project" value="RHEA"/>
</dbReference>
<dbReference type="HAMAP" id="MF_00122">
    <property type="entry name" value="GatC"/>
    <property type="match status" value="1"/>
</dbReference>
<evidence type="ECO:0000256" key="1">
    <source>
        <dbReference type="HAMAP-Rule" id="MF_00122"/>
    </source>
</evidence>
<dbReference type="NCBIfam" id="TIGR00135">
    <property type="entry name" value="gatC"/>
    <property type="match status" value="1"/>
</dbReference>
<name>A0A011NS20_9PROT</name>
<proteinExistence type="inferred from homology"/>
<comment type="catalytic activity">
    <reaction evidence="1">
        <text>L-aspartyl-tRNA(Asn) + L-glutamine + ATP + H2O = L-asparaginyl-tRNA(Asn) + L-glutamate + ADP + phosphate + 2 H(+)</text>
        <dbReference type="Rhea" id="RHEA:14513"/>
        <dbReference type="Rhea" id="RHEA-COMP:9674"/>
        <dbReference type="Rhea" id="RHEA-COMP:9677"/>
        <dbReference type="ChEBI" id="CHEBI:15377"/>
        <dbReference type="ChEBI" id="CHEBI:15378"/>
        <dbReference type="ChEBI" id="CHEBI:29985"/>
        <dbReference type="ChEBI" id="CHEBI:30616"/>
        <dbReference type="ChEBI" id="CHEBI:43474"/>
        <dbReference type="ChEBI" id="CHEBI:58359"/>
        <dbReference type="ChEBI" id="CHEBI:78515"/>
        <dbReference type="ChEBI" id="CHEBI:78516"/>
        <dbReference type="ChEBI" id="CHEBI:456216"/>
    </reaction>
</comment>
<organism evidence="2 3">
    <name type="scientific">Candidatus Accumulibacter adjunctus</name>
    <dbReference type="NCBI Taxonomy" id="1454001"/>
    <lineage>
        <taxon>Bacteria</taxon>
        <taxon>Pseudomonadati</taxon>
        <taxon>Pseudomonadota</taxon>
        <taxon>Betaproteobacteria</taxon>
        <taxon>Candidatus Accumulibacter</taxon>
    </lineage>
</organism>
<dbReference type="AlphaFoldDB" id="A0A011NS20"/>
<reference evidence="2" key="1">
    <citation type="submission" date="2014-02" db="EMBL/GenBank/DDBJ databases">
        <title>Expanding our view of genomic diversity in Candidatus Accumulibacter clades.</title>
        <authorList>
            <person name="Skennerton C.T."/>
            <person name="Barr J.J."/>
            <person name="Slater F.R."/>
            <person name="Bond P.L."/>
            <person name="Tyson G.W."/>
        </authorList>
    </citation>
    <scope>NUCLEOTIDE SEQUENCE [LARGE SCALE GENOMIC DNA]</scope>
</reference>
<protein>
    <recommendedName>
        <fullName evidence="1">Aspartyl/glutamyl-tRNA(Asn/Gln) amidotransferase subunit C</fullName>
        <shortName evidence="1">Asp/Glu-ADT subunit C</shortName>
        <ecNumber evidence="1">6.3.5.-</ecNumber>
    </recommendedName>
</protein>
<accession>A0A011NS20</accession>
<dbReference type="Proteomes" id="UP000020218">
    <property type="component" value="Unassembled WGS sequence"/>
</dbReference>
<dbReference type="Pfam" id="PF02686">
    <property type="entry name" value="GatC"/>
    <property type="match status" value="1"/>
</dbReference>
<dbReference type="InterPro" id="IPR036113">
    <property type="entry name" value="Asp/Glu-ADT_sf_sub_c"/>
</dbReference>
<dbReference type="PANTHER" id="PTHR15004">
    <property type="entry name" value="GLUTAMYL-TRNA(GLN) AMIDOTRANSFERASE SUBUNIT C, MITOCHONDRIAL"/>
    <property type="match status" value="1"/>
</dbReference>
<gene>
    <name evidence="1 2" type="primary">gatC</name>
    <name evidence="2" type="ORF">AW08_02170</name>
</gene>
<dbReference type="GO" id="GO:0006450">
    <property type="term" value="P:regulation of translational fidelity"/>
    <property type="evidence" value="ECO:0007669"/>
    <property type="project" value="InterPro"/>
</dbReference>
<dbReference type="EMBL" id="JFAX01000011">
    <property type="protein sequence ID" value="EXI67335.1"/>
    <property type="molecule type" value="Genomic_DNA"/>
</dbReference>
<sequence length="127" mass="14046">MAPSRGCGGKNFYDTLYGSPVYHLSDFVTMSLTLDQVHRIAHLARIEVDETEARSTLGQLNEIFGLIETMQAIDTQGVAPMAHAQDLAQRLRPDCVTENDQLAWRSAFQAIAPEAEAGLYLVPRVIE</sequence>
<dbReference type="InterPro" id="IPR003837">
    <property type="entry name" value="GatC"/>
</dbReference>